<dbReference type="PROSITE" id="PS50846">
    <property type="entry name" value="HMA_2"/>
    <property type="match status" value="1"/>
</dbReference>
<dbReference type="InterPro" id="IPR006121">
    <property type="entry name" value="HMA_dom"/>
</dbReference>
<protein>
    <recommendedName>
        <fullName evidence="6">HMA domain-containing protein</fullName>
    </recommendedName>
</protein>
<sequence length="539" mass="56252">MSKEEDIKFLKIQTCILRVNIHCDGCKKKVKKLLHKIDGVYTTSIDAEQGKVTVSGNVDPATLVKKLAKAGKHAELLAPKGGSNNGNPVQKPQPQGGKGQQKDNGKPLKGGNGGGGAGAGAGAGVGGKDQKGQHPQPTPQQQLMLQQHLQQLQQMKGSKDVQLPQLKNFNFLPPKDPKSVSFSLPPKGFDDYDDEDDFDDDEFDDDDDDEMDEFDCYDADFDDDFKNIKIKPAVATPNGNAMKDKKGGNGGGGSGKKGADVPVQKKAMCNTNEPKIGFGGSGKNGGGGGGGGNQNQGGIGGGSATKNNGAGGGKNGGNAGPQNGKNGPNSNKGAPIGNGNINASGQAGNCSTNPVNGAKRMFVKNEVGGGGGGGGGGHLMMNPSMIGQGLPGLGIVHQMGTMQAPMGQMGNFPATASVQGHPTGGPPPGYYQGGMVAPPPEVIAAANPYQQQQYMAAMLQQQQMQQQQQQQQMQMQMQQQRMMMMNAQDRAFQPMIGYARPPLPMYYNMPPAPATAPHQGDSYTTYFSDENTSSSCSIM</sequence>
<dbReference type="FunFam" id="3.30.70.100:FF:000008">
    <property type="entry name" value="Copper transport protein ATOX1"/>
    <property type="match status" value="1"/>
</dbReference>
<dbReference type="PANTHER" id="PTHR45868">
    <property type="entry name" value="HEAVY METAL-ASSOCIATED ISOPRENYLATED PLANT PROTEIN 33-RELATED"/>
    <property type="match status" value="1"/>
</dbReference>
<evidence type="ECO:0000256" key="4">
    <source>
        <dbReference type="ARBA" id="ARBA00024045"/>
    </source>
</evidence>
<comment type="similarity">
    <text evidence="4">Belongs to the HIPP family.</text>
</comment>
<feature type="domain" description="HMA" evidence="6">
    <location>
        <begin position="12"/>
        <end position="75"/>
    </location>
</feature>
<name>A0A4S8K5K9_MUSBA</name>
<feature type="compositionally biased region" description="Low complexity" evidence="5">
    <location>
        <begin position="320"/>
        <end position="329"/>
    </location>
</feature>
<dbReference type="Gene3D" id="3.30.70.100">
    <property type="match status" value="1"/>
</dbReference>
<feature type="region of interest" description="Disordered" evidence="5">
    <location>
        <begin position="520"/>
        <end position="539"/>
    </location>
</feature>
<keyword evidence="1" id="KW-0488">Methylation</keyword>
<reference evidence="7 8" key="1">
    <citation type="journal article" date="2019" name="Nat. Plants">
        <title>Genome sequencing of Musa balbisiana reveals subgenome evolution and function divergence in polyploid bananas.</title>
        <authorList>
            <person name="Yao X."/>
        </authorList>
    </citation>
    <scope>NUCLEOTIDE SEQUENCE [LARGE SCALE GENOMIC DNA]</scope>
    <source>
        <strain evidence="8">cv. DH-PKW</strain>
        <tissue evidence="7">Leaves</tissue>
    </source>
</reference>
<accession>A0A4S8K5K9</accession>
<dbReference type="GO" id="GO:0046872">
    <property type="term" value="F:metal ion binding"/>
    <property type="evidence" value="ECO:0007669"/>
    <property type="project" value="UniProtKB-KW"/>
</dbReference>
<feature type="compositionally biased region" description="Polar residues" evidence="5">
    <location>
        <begin position="521"/>
        <end position="539"/>
    </location>
</feature>
<dbReference type="InterPro" id="IPR036163">
    <property type="entry name" value="HMA_dom_sf"/>
</dbReference>
<comment type="caution">
    <text evidence="7">The sequence shown here is derived from an EMBL/GenBank/DDBJ whole genome shotgun (WGS) entry which is preliminary data.</text>
</comment>
<feature type="compositionally biased region" description="Acidic residues" evidence="5">
    <location>
        <begin position="191"/>
        <end position="217"/>
    </location>
</feature>
<evidence type="ECO:0000256" key="2">
    <source>
        <dbReference type="ARBA" id="ARBA00022723"/>
    </source>
</evidence>
<evidence type="ECO:0000259" key="6">
    <source>
        <dbReference type="PROSITE" id="PS50846"/>
    </source>
</evidence>
<organism evidence="7 8">
    <name type="scientific">Musa balbisiana</name>
    <name type="common">Banana</name>
    <dbReference type="NCBI Taxonomy" id="52838"/>
    <lineage>
        <taxon>Eukaryota</taxon>
        <taxon>Viridiplantae</taxon>
        <taxon>Streptophyta</taxon>
        <taxon>Embryophyta</taxon>
        <taxon>Tracheophyta</taxon>
        <taxon>Spermatophyta</taxon>
        <taxon>Magnoliopsida</taxon>
        <taxon>Liliopsida</taxon>
        <taxon>Zingiberales</taxon>
        <taxon>Musaceae</taxon>
        <taxon>Musa</taxon>
    </lineage>
</organism>
<keyword evidence="3" id="KW-0449">Lipoprotein</keyword>
<gene>
    <name evidence="7" type="ORF">C4D60_Mb08t22160</name>
</gene>
<feature type="compositionally biased region" description="Gly residues" evidence="5">
    <location>
        <begin position="108"/>
        <end position="127"/>
    </location>
</feature>
<keyword evidence="3" id="KW-0636">Prenylation</keyword>
<feature type="compositionally biased region" description="Low complexity" evidence="5">
    <location>
        <begin position="133"/>
        <end position="155"/>
    </location>
</feature>
<evidence type="ECO:0000256" key="1">
    <source>
        <dbReference type="ARBA" id="ARBA00022481"/>
    </source>
</evidence>
<dbReference type="Proteomes" id="UP000317650">
    <property type="component" value="Chromosome 8"/>
</dbReference>
<evidence type="ECO:0000313" key="7">
    <source>
        <dbReference type="EMBL" id="THU70166.1"/>
    </source>
</evidence>
<dbReference type="PANTHER" id="PTHR45868:SF93">
    <property type="entry name" value="OS12G0144600 PROTEIN"/>
    <property type="match status" value="1"/>
</dbReference>
<dbReference type="AlphaFoldDB" id="A0A4S8K5K9"/>
<proteinExistence type="inferred from homology"/>
<feature type="compositionally biased region" description="Gly residues" evidence="5">
    <location>
        <begin position="277"/>
        <end position="319"/>
    </location>
</feature>
<keyword evidence="2" id="KW-0479">Metal-binding</keyword>
<feature type="compositionally biased region" description="Low complexity" evidence="5">
    <location>
        <begin position="85"/>
        <end position="95"/>
    </location>
</feature>
<dbReference type="Pfam" id="PF00403">
    <property type="entry name" value="HMA"/>
    <property type="match status" value="1"/>
</dbReference>
<dbReference type="CDD" id="cd00371">
    <property type="entry name" value="HMA"/>
    <property type="match status" value="1"/>
</dbReference>
<feature type="region of interest" description="Disordered" evidence="5">
    <location>
        <begin position="77"/>
        <end position="217"/>
    </location>
</feature>
<dbReference type="STRING" id="52838.A0A4S8K5K9"/>
<evidence type="ECO:0000256" key="3">
    <source>
        <dbReference type="ARBA" id="ARBA00023289"/>
    </source>
</evidence>
<evidence type="ECO:0000313" key="8">
    <source>
        <dbReference type="Proteomes" id="UP000317650"/>
    </source>
</evidence>
<dbReference type="EMBL" id="PYDT01000002">
    <property type="protein sequence ID" value="THU70166.1"/>
    <property type="molecule type" value="Genomic_DNA"/>
</dbReference>
<feature type="region of interest" description="Disordered" evidence="5">
    <location>
        <begin position="235"/>
        <end position="340"/>
    </location>
</feature>
<evidence type="ECO:0000256" key="5">
    <source>
        <dbReference type="SAM" id="MobiDB-lite"/>
    </source>
</evidence>
<dbReference type="SUPFAM" id="SSF55008">
    <property type="entry name" value="HMA, heavy metal-associated domain"/>
    <property type="match status" value="1"/>
</dbReference>
<keyword evidence="8" id="KW-1185">Reference proteome</keyword>